<organism evidence="1 2">
    <name type="scientific">Lusitaniella coriacea LEGE 07157</name>
    <dbReference type="NCBI Taxonomy" id="945747"/>
    <lineage>
        <taxon>Bacteria</taxon>
        <taxon>Bacillati</taxon>
        <taxon>Cyanobacteriota</taxon>
        <taxon>Cyanophyceae</taxon>
        <taxon>Spirulinales</taxon>
        <taxon>Lusitaniellaceae</taxon>
        <taxon>Lusitaniella</taxon>
    </lineage>
</organism>
<keyword evidence="2" id="KW-1185">Reference proteome</keyword>
<evidence type="ECO:0000313" key="2">
    <source>
        <dbReference type="Proteomes" id="UP000654482"/>
    </source>
</evidence>
<comment type="caution">
    <text evidence="1">The sequence shown here is derived from an EMBL/GenBank/DDBJ whole genome shotgun (WGS) entry which is preliminary data.</text>
</comment>
<sequence length="113" mass="12481">MSDRVLIILGLSTLVMGFSPIVRAQPVTLQGESLRTIESRTARENYQEFFKPQTSEVQIESDANESSSPSFIENLGIVFGSRVSYPDYMDVFNAPAEGSDSQGVQFKLPFNAP</sequence>
<evidence type="ECO:0000313" key="1">
    <source>
        <dbReference type="EMBL" id="MBE9115848.1"/>
    </source>
</evidence>
<name>A0A8J7DW40_9CYAN</name>
<dbReference type="Proteomes" id="UP000654482">
    <property type="component" value="Unassembled WGS sequence"/>
</dbReference>
<dbReference type="EMBL" id="JADEWZ010000009">
    <property type="protein sequence ID" value="MBE9115848.1"/>
    <property type="molecule type" value="Genomic_DNA"/>
</dbReference>
<proteinExistence type="predicted"/>
<dbReference type="AlphaFoldDB" id="A0A8J7DW40"/>
<gene>
    <name evidence="1" type="ORF">IQ249_08080</name>
</gene>
<dbReference type="RefSeq" id="WP_194028941.1">
    <property type="nucleotide sequence ID" value="NZ_JADEWZ010000009.1"/>
</dbReference>
<accession>A0A8J7DW40</accession>
<protein>
    <submittedName>
        <fullName evidence="1">Uncharacterized protein</fullName>
    </submittedName>
</protein>
<reference evidence="1" key="1">
    <citation type="submission" date="2020-10" db="EMBL/GenBank/DDBJ databases">
        <authorList>
            <person name="Castelo-Branco R."/>
            <person name="Eusebio N."/>
            <person name="Adriana R."/>
            <person name="Vieira A."/>
            <person name="Brugerolle De Fraissinette N."/>
            <person name="Rezende De Castro R."/>
            <person name="Schneider M.P."/>
            <person name="Vasconcelos V."/>
            <person name="Leao P.N."/>
        </authorList>
    </citation>
    <scope>NUCLEOTIDE SEQUENCE</scope>
    <source>
        <strain evidence="1">LEGE 07157</strain>
    </source>
</reference>